<organism evidence="1 2">
    <name type="scientific">Bacillus songklensis</name>
    <dbReference type="NCBI Taxonomy" id="1069116"/>
    <lineage>
        <taxon>Bacteria</taxon>
        <taxon>Bacillati</taxon>
        <taxon>Bacillota</taxon>
        <taxon>Bacilli</taxon>
        <taxon>Bacillales</taxon>
        <taxon>Bacillaceae</taxon>
        <taxon>Bacillus</taxon>
    </lineage>
</organism>
<gene>
    <name evidence="1" type="ORF">ACFOU2_09680</name>
</gene>
<name>A0ABV8B3A6_9BACI</name>
<dbReference type="InterPro" id="IPR038666">
    <property type="entry name" value="SSP1_head-tail_sf"/>
</dbReference>
<keyword evidence="2" id="KW-1185">Reference proteome</keyword>
<protein>
    <submittedName>
        <fullName evidence="1">Phage head closure protein</fullName>
    </submittedName>
</protein>
<sequence>MNDILFFPVVTTVEDELGQKEEIEDYSRQVFCEKNSASRAEFFSAGQNGIKASCVLIINLFDYQKETRLKYENDIYSVYRTYERSDERIELYCEVRAGG</sequence>
<accession>A0ABV8B3A6</accession>
<reference evidence="2" key="1">
    <citation type="journal article" date="2019" name="Int. J. Syst. Evol. Microbiol.">
        <title>The Global Catalogue of Microorganisms (GCM) 10K type strain sequencing project: providing services to taxonomists for standard genome sequencing and annotation.</title>
        <authorList>
            <consortium name="The Broad Institute Genomics Platform"/>
            <consortium name="The Broad Institute Genome Sequencing Center for Infectious Disease"/>
            <person name="Wu L."/>
            <person name="Ma J."/>
        </authorList>
    </citation>
    <scope>NUCLEOTIDE SEQUENCE [LARGE SCALE GENOMIC DNA]</scope>
    <source>
        <strain evidence="2">CCUG 61889</strain>
    </source>
</reference>
<evidence type="ECO:0000313" key="2">
    <source>
        <dbReference type="Proteomes" id="UP001595752"/>
    </source>
</evidence>
<dbReference type="NCBIfam" id="TIGR01563">
    <property type="entry name" value="gp16_SPP1"/>
    <property type="match status" value="1"/>
</dbReference>
<proteinExistence type="predicted"/>
<dbReference type="InterPro" id="IPR008767">
    <property type="entry name" value="Phage_SPP1_head-tail_adaptor"/>
</dbReference>
<comment type="caution">
    <text evidence="1">The sequence shown here is derived from an EMBL/GenBank/DDBJ whole genome shotgun (WGS) entry which is preliminary data.</text>
</comment>
<dbReference type="RefSeq" id="WP_377914547.1">
    <property type="nucleotide sequence ID" value="NZ_JBHRZT010000043.1"/>
</dbReference>
<dbReference type="Proteomes" id="UP001595752">
    <property type="component" value="Unassembled WGS sequence"/>
</dbReference>
<dbReference type="EMBL" id="JBHRZT010000043">
    <property type="protein sequence ID" value="MFC3883755.1"/>
    <property type="molecule type" value="Genomic_DNA"/>
</dbReference>
<dbReference type="Gene3D" id="2.40.10.270">
    <property type="entry name" value="Bacteriophage SPP1 head-tail adaptor protein"/>
    <property type="match status" value="1"/>
</dbReference>
<evidence type="ECO:0000313" key="1">
    <source>
        <dbReference type="EMBL" id="MFC3883755.1"/>
    </source>
</evidence>